<name>A0AAE9YZW6_9GAMM</name>
<dbReference type="Pfam" id="PF16537">
    <property type="entry name" value="T2SSB"/>
    <property type="match status" value="1"/>
</dbReference>
<sequence>MSYILEALKKEQTGQGQTPTLQSSPVPVAIETRSASIGWGVLLTLAIFAALLAGYWLGQNNQQGQVVTVAHAPVTHIPAAQAPAVQVQPAVEAKEKAVATPAQVEPAPVKAPVLAAANSSEKIAAERYFEHPPVKQETQKTAEPQLVVSAEKPKQLPLDFKVQAEEGVSDDLLARFQSAFDETGDTGLEEDVVDEDAGLDASLSAGDSGVTPLGSMPLWVQQGIPDLQFELHIFASDGEGWIRVNGEDKYQGDRIAEDLILTQILPQQVILNYRGENFSLPALSNWSAAGN</sequence>
<gene>
    <name evidence="3" type="ORF">SG34_023315</name>
</gene>
<keyword evidence="1" id="KW-0812">Transmembrane</keyword>
<dbReference type="GO" id="GO:0015627">
    <property type="term" value="C:type II protein secretion system complex"/>
    <property type="evidence" value="ECO:0007669"/>
    <property type="project" value="InterPro"/>
</dbReference>
<keyword evidence="1" id="KW-0472">Membrane</keyword>
<evidence type="ECO:0000313" key="3">
    <source>
        <dbReference type="EMBL" id="WDE04241.1"/>
    </source>
</evidence>
<evidence type="ECO:0000313" key="4">
    <source>
        <dbReference type="Proteomes" id="UP000032352"/>
    </source>
</evidence>
<dbReference type="Proteomes" id="UP000032352">
    <property type="component" value="Chromosome"/>
</dbReference>
<reference evidence="3 4" key="2">
    <citation type="journal article" date="2022" name="Mar. Drugs">
        <title>Bioassay-Guided Fractionation Leads to the Detection of Cholic Acid Generated by the Rare Thalassomonas sp.</title>
        <authorList>
            <person name="Pheiffer F."/>
            <person name="Schneider Y.K."/>
            <person name="Hansen E.H."/>
            <person name="Andersen J.H."/>
            <person name="Isaksson J."/>
            <person name="Busche T."/>
            <person name="R C."/>
            <person name="Kalinowski J."/>
            <person name="Zyl L.V."/>
            <person name="Trindade M."/>
        </authorList>
    </citation>
    <scope>NUCLEOTIDE SEQUENCE [LARGE SCALE GENOMIC DNA]</scope>
    <source>
        <strain evidence="3 4">XOM25</strain>
    </source>
</reference>
<dbReference type="EMBL" id="CP059733">
    <property type="protein sequence ID" value="WDE04241.1"/>
    <property type="molecule type" value="Genomic_DNA"/>
</dbReference>
<keyword evidence="1" id="KW-1133">Transmembrane helix</keyword>
<dbReference type="KEGG" id="tvd:SG34_023315"/>
<proteinExistence type="predicted"/>
<keyword evidence="4" id="KW-1185">Reference proteome</keyword>
<accession>A0AAE9YZW6</accession>
<evidence type="ECO:0000259" key="2">
    <source>
        <dbReference type="Pfam" id="PF16537"/>
    </source>
</evidence>
<protein>
    <submittedName>
        <fullName evidence="3">General secretion pathway protein GspB</fullName>
    </submittedName>
</protein>
<dbReference type="InterPro" id="IPR032389">
    <property type="entry name" value="GspB_C"/>
</dbReference>
<reference evidence="3 4" key="1">
    <citation type="journal article" date="2015" name="Genome Announc.">
        <title>Draft Genome Sequences of Marine Isolates of Thalassomonas viridans and Thalassomonas actiniarum.</title>
        <authorList>
            <person name="Olonade I."/>
            <person name="van Zyl L.J."/>
            <person name="Trindade M."/>
        </authorList>
    </citation>
    <scope>NUCLEOTIDE SEQUENCE [LARGE SCALE GENOMIC DNA]</scope>
    <source>
        <strain evidence="3 4">XOM25</strain>
    </source>
</reference>
<dbReference type="AlphaFoldDB" id="A0AAE9YZW6"/>
<feature type="domain" description="Type II secretion system protein GspB C-terminal" evidence="2">
    <location>
        <begin position="224"/>
        <end position="282"/>
    </location>
</feature>
<organism evidence="3 4">
    <name type="scientific">Thalassomonas viridans</name>
    <dbReference type="NCBI Taxonomy" id="137584"/>
    <lineage>
        <taxon>Bacteria</taxon>
        <taxon>Pseudomonadati</taxon>
        <taxon>Pseudomonadota</taxon>
        <taxon>Gammaproteobacteria</taxon>
        <taxon>Alteromonadales</taxon>
        <taxon>Colwelliaceae</taxon>
        <taxon>Thalassomonas</taxon>
    </lineage>
</organism>
<evidence type="ECO:0000256" key="1">
    <source>
        <dbReference type="SAM" id="Phobius"/>
    </source>
</evidence>
<feature type="transmembrane region" description="Helical" evidence="1">
    <location>
        <begin position="37"/>
        <end position="57"/>
    </location>
</feature>
<dbReference type="RefSeq" id="WP_044836886.1">
    <property type="nucleotide sequence ID" value="NZ_CP059733.1"/>
</dbReference>